<gene>
    <name evidence="1" type="ORF">GKZ28_02965</name>
</gene>
<protein>
    <submittedName>
        <fullName evidence="1">Uncharacterized protein</fullName>
    </submittedName>
</protein>
<sequence length="160" mass="18697">MNDKTIKFLISLFLVLNCLIALSSPVIANSILNYKPDLELSVFYSQKDKDEKNRILNIFSEENYKYLSPDQKKQLLELKKCKDNGTAFSEEQQKTLHTLLDSIIKGRLGNDDYEDFKTLIQKKKSNQSLTEEEDKRLKEYRDIINGSKPNTQDILNQFLR</sequence>
<organism evidence="1 2">
    <name type="scientific">Clostridium chromiireducens</name>
    <dbReference type="NCBI Taxonomy" id="225345"/>
    <lineage>
        <taxon>Bacteria</taxon>
        <taxon>Bacillati</taxon>
        <taxon>Bacillota</taxon>
        <taxon>Clostridia</taxon>
        <taxon>Eubacteriales</taxon>
        <taxon>Clostridiaceae</taxon>
        <taxon>Clostridium</taxon>
    </lineage>
</organism>
<accession>A0A964RJE7</accession>
<name>A0A964RJE7_9CLOT</name>
<reference evidence="1" key="1">
    <citation type="submission" date="2019-12" db="EMBL/GenBank/DDBJ databases">
        <title>Microbes associate with the intestines of laboratory mice.</title>
        <authorList>
            <person name="Navarre W."/>
            <person name="Wong E."/>
        </authorList>
    </citation>
    <scope>NUCLEOTIDE SEQUENCE</scope>
    <source>
        <strain evidence="1">NM79_F5</strain>
    </source>
</reference>
<dbReference type="EMBL" id="WSRQ01000003">
    <property type="protein sequence ID" value="MVX62666.1"/>
    <property type="molecule type" value="Genomic_DNA"/>
</dbReference>
<proteinExistence type="predicted"/>
<dbReference type="Proteomes" id="UP000656077">
    <property type="component" value="Unassembled WGS sequence"/>
</dbReference>
<evidence type="ECO:0000313" key="2">
    <source>
        <dbReference type="Proteomes" id="UP000656077"/>
    </source>
</evidence>
<dbReference type="RefSeq" id="WP_160358026.1">
    <property type="nucleotide sequence ID" value="NZ_WSRQ01000003.1"/>
</dbReference>
<comment type="caution">
    <text evidence="1">The sequence shown here is derived from an EMBL/GenBank/DDBJ whole genome shotgun (WGS) entry which is preliminary data.</text>
</comment>
<dbReference type="AlphaFoldDB" id="A0A964RJE7"/>
<evidence type="ECO:0000313" key="1">
    <source>
        <dbReference type="EMBL" id="MVX62666.1"/>
    </source>
</evidence>